<dbReference type="InterPro" id="IPR050809">
    <property type="entry name" value="UgpAE/MalFG_permease"/>
</dbReference>
<evidence type="ECO:0000256" key="2">
    <source>
        <dbReference type="ARBA" id="ARBA00022448"/>
    </source>
</evidence>
<proteinExistence type="inferred from homology"/>
<keyword evidence="3" id="KW-1003">Cell membrane</keyword>
<feature type="transmembrane region" description="Helical" evidence="7">
    <location>
        <begin position="83"/>
        <end position="104"/>
    </location>
</feature>
<protein>
    <submittedName>
        <fullName evidence="9">Sugar ABC transporter permease</fullName>
    </submittedName>
</protein>
<keyword evidence="6 7" id="KW-0472">Membrane</keyword>
<comment type="subcellular location">
    <subcellularLocation>
        <location evidence="1 7">Cell membrane</location>
        <topology evidence="1 7">Multi-pass membrane protein</topology>
    </subcellularLocation>
</comment>
<keyword evidence="5 7" id="KW-1133">Transmembrane helix</keyword>
<sequence length="306" mass="35072">MTKPRKGNYILLDIKRNKYIYIMLLVVVAWYVIFCYVPMYGAIIAFKDYSIGKGIFNSPWVGFKHFVSFFSDINFMRVVRNTFLINIYDILWGFPAPIIMALLLNEVRNQYFKKTIQTLSYLPYFISMVVVCGIIVDFTSTNGIINQLLSNFGFEKVNLLSKSEFFRTVYISSGIWQNVGWGSIIYLAALTNISPELYESAVIDGAGRWKQLIHITLPGIASTIIVLLILRMGSIMSVGFEKIILLYNPLTYETADVIASYVYRKGLLNADYSYSTAIGLMNSVINFLFLVVSNWLSRRYTESSLW</sequence>
<accession>A0A2K2FNG2</accession>
<feature type="domain" description="ABC transmembrane type-1" evidence="8">
    <location>
        <begin position="79"/>
        <end position="293"/>
    </location>
</feature>
<organism evidence="9 10">
    <name type="scientific">Clostridium thermosuccinogenes</name>
    <dbReference type="NCBI Taxonomy" id="84032"/>
    <lineage>
        <taxon>Bacteria</taxon>
        <taxon>Bacillati</taxon>
        <taxon>Bacillota</taxon>
        <taxon>Clostridia</taxon>
        <taxon>Eubacteriales</taxon>
        <taxon>Clostridiaceae</taxon>
        <taxon>Clostridium</taxon>
    </lineage>
</organism>
<reference evidence="10" key="1">
    <citation type="submission" date="2017-06" db="EMBL/GenBank/DDBJ databases">
        <title>Investigating the central metabolism of Clostridium thermosuccinogenes.</title>
        <authorList>
            <person name="Koendjbiharie J.G."/>
            <person name="Van Kranenburg R."/>
            <person name="Vriesendorp B."/>
        </authorList>
    </citation>
    <scope>NUCLEOTIDE SEQUENCE [LARGE SCALE GENOMIC DNA]</scope>
    <source>
        <strain evidence="10">DSM 5806</strain>
    </source>
</reference>
<evidence type="ECO:0000313" key="9">
    <source>
        <dbReference type="EMBL" id="PNU01642.1"/>
    </source>
</evidence>
<dbReference type="PANTHER" id="PTHR43227:SF11">
    <property type="entry name" value="BLL4140 PROTEIN"/>
    <property type="match status" value="1"/>
</dbReference>
<feature type="transmembrane region" description="Helical" evidence="7">
    <location>
        <begin position="212"/>
        <end position="230"/>
    </location>
</feature>
<feature type="transmembrane region" description="Helical" evidence="7">
    <location>
        <begin position="124"/>
        <end position="149"/>
    </location>
</feature>
<dbReference type="Pfam" id="PF00528">
    <property type="entry name" value="BPD_transp_1"/>
    <property type="match status" value="1"/>
</dbReference>
<dbReference type="RefSeq" id="WP_103079870.1">
    <property type="nucleotide sequence ID" value="NZ_CP021850.1"/>
</dbReference>
<name>A0A2K2FNG2_9CLOT</name>
<dbReference type="OrthoDB" id="2637002at2"/>
<dbReference type="EMBL" id="NIOJ01000001">
    <property type="protein sequence ID" value="PNU01642.1"/>
    <property type="molecule type" value="Genomic_DNA"/>
</dbReference>
<keyword evidence="10" id="KW-1185">Reference proteome</keyword>
<feature type="transmembrane region" description="Helical" evidence="7">
    <location>
        <begin position="272"/>
        <end position="296"/>
    </location>
</feature>
<dbReference type="GO" id="GO:0005886">
    <property type="term" value="C:plasma membrane"/>
    <property type="evidence" value="ECO:0007669"/>
    <property type="project" value="UniProtKB-SubCell"/>
</dbReference>
<dbReference type="AlphaFoldDB" id="A0A2K2FNG2"/>
<comment type="caution">
    <text evidence="9">The sequence shown here is derived from an EMBL/GenBank/DDBJ whole genome shotgun (WGS) entry which is preliminary data.</text>
</comment>
<dbReference type="PANTHER" id="PTHR43227">
    <property type="entry name" value="BLL4140 PROTEIN"/>
    <property type="match status" value="1"/>
</dbReference>
<dbReference type="InterPro" id="IPR000515">
    <property type="entry name" value="MetI-like"/>
</dbReference>
<dbReference type="GO" id="GO:0055085">
    <property type="term" value="P:transmembrane transport"/>
    <property type="evidence" value="ECO:0007669"/>
    <property type="project" value="InterPro"/>
</dbReference>
<keyword evidence="2 7" id="KW-0813">Transport</keyword>
<evidence type="ECO:0000256" key="6">
    <source>
        <dbReference type="ARBA" id="ARBA00023136"/>
    </source>
</evidence>
<evidence type="ECO:0000313" key="10">
    <source>
        <dbReference type="Proteomes" id="UP000236151"/>
    </source>
</evidence>
<feature type="transmembrane region" description="Helical" evidence="7">
    <location>
        <begin position="169"/>
        <end position="191"/>
    </location>
</feature>
<dbReference type="InterPro" id="IPR035906">
    <property type="entry name" value="MetI-like_sf"/>
</dbReference>
<dbReference type="SUPFAM" id="SSF161098">
    <property type="entry name" value="MetI-like"/>
    <property type="match status" value="1"/>
</dbReference>
<keyword evidence="4 7" id="KW-0812">Transmembrane</keyword>
<comment type="similarity">
    <text evidence="7">Belongs to the binding-protein-dependent transport system permease family.</text>
</comment>
<dbReference type="PROSITE" id="PS50928">
    <property type="entry name" value="ABC_TM1"/>
    <property type="match status" value="1"/>
</dbReference>
<dbReference type="Proteomes" id="UP000236151">
    <property type="component" value="Unassembled WGS sequence"/>
</dbReference>
<evidence type="ECO:0000256" key="3">
    <source>
        <dbReference type="ARBA" id="ARBA00022475"/>
    </source>
</evidence>
<evidence type="ECO:0000259" key="8">
    <source>
        <dbReference type="PROSITE" id="PS50928"/>
    </source>
</evidence>
<dbReference type="Gene3D" id="1.10.3720.10">
    <property type="entry name" value="MetI-like"/>
    <property type="match status" value="1"/>
</dbReference>
<evidence type="ECO:0000256" key="1">
    <source>
        <dbReference type="ARBA" id="ARBA00004651"/>
    </source>
</evidence>
<gene>
    <name evidence="9" type="ORF">CDQ84_00825</name>
</gene>
<feature type="transmembrane region" description="Helical" evidence="7">
    <location>
        <begin position="20"/>
        <end position="46"/>
    </location>
</feature>
<evidence type="ECO:0000256" key="5">
    <source>
        <dbReference type="ARBA" id="ARBA00022989"/>
    </source>
</evidence>
<dbReference type="KEGG" id="cthd:CDO33_16815"/>
<evidence type="ECO:0000256" key="4">
    <source>
        <dbReference type="ARBA" id="ARBA00022692"/>
    </source>
</evidence>
<dbReference type="CDD" id="cd06261">
    <property type="entry name" value="TM_PBP2"/>
    <property type="match status" value="1"/>
</dbReference>
<evidence type="ECO:0000256" key="7">
    <source>
        <dbReference type="RuleBase" id="RU363032"/>
    </source>
</evidence>